<proteinExistence type="predicted"/>
<keyword evidence="1" id="KW-0812">Transmembrane</keyword>
<evidence type="ECO:0000256" key="1">
    <source>
        <dbReference type="SAM" id="Phobius"/>
    </source>
</evidence>
<protein>
    <submittedName>
        <fullName evidence="2">Uncharacterized protein</fullName>
    </submittedName>
</protein>
<evidence type="ECO:0000313" key="2">
    <source>
        <dbReference type="EMBL" id="MCX8524034.1"/>
    </source>
</evidence>
<keyword evidence="1" id="KW-1133">Transmembrane helix</keyword>
<feature type="transmembrane region" description="Helical" evidence="1">
    <location>
        <begin position="25"/>
        <end position="45"/>
    </location>
</feature>
<name>A0ABT3XTT9_9FLAO</name>
<organism evidence="2 3">
    <name type="scientific">Chryseobacterium formosus</name>
    <dbReference type="NCBI Taxonomy" id="1537363"/>
    <lineage>
        <taxon>Bacteria</taxon>
        <taxon>Pseudomonadati</taxon>
        <taxon>Bacteroidota</taxon>
        <taxon>Flavobacteriia</taxon>
        <taxon>Flavobacteriales</taxon>
        <taxon>Weeksellaceae</taxon>
        <taxon>Chryseobacterium group</taxon>
        <taxon>Chryseobacterium</taxon>
    </lineage>
</organism>
<evidence type="ECO:0000313" key="3">
    <source>
        <dbReference type="Proteomes" id="UP001073122"/>
    </source>
</evidence>
<sequence length="57" mass="6140">MSVTEKGSSIFDKNMQFSNVVGKNFSTVSVMLISVFVSGTFSNVLNDLSYKAPSLDA</sequence>
<dbReference type="EMBL" id="JAOVZW010000010">
    <property type="protein sequence ID" value="MCX8524034.1"/>
    <property type="molecule type" value="Genomic_DNA"/>
</dbReference>
<gene>
    <name evidence="2" type="ORF">OF897_08865</name>
</gene>
<reference evidence="2" key="1">
    <citation type="submission" date="2022-10" db="EMBL/GenBank/DDBJ databases">
        <title>Chryseobacterium sp. nov., a novel bacterial species.</title>
        <authorList>
            <person name="Cao Y."/>
        </authorList>
    </citation>
    <scope>NUCLEOTIDE SEQUENCE</scope>
    <source>
        <strain evidence="2">CCTCC AB2015118</strain>
    </source>
</reference>
<dbReference type="RefSeq" id="WP_267265490.1">
    <property type="nucleotide sequence ID" value="NZ_JAOVZW010000010.1"/>
</dbReference>
<comment type="caution">
    <text evidence="2">The sequence shown here is derived from an EMBL/GenBank/DDBJ whole genome shotgun (WGS) entry which is preliminary data.</text>
</comment>
<accession>A0ABT3XTT9</accession>
<keyword evidence="1" id="KW-0472">Membrane</keyword>
<dbReference type="Proteomes" id="UP001073122">
    <property type="component" value="Unassembled WGS sequence"/>
</dbReference>
<keyword evidence="3" id="KW-1185">Reference proteome</keyword>